<keyword evidence="3" id="KW-1185">Reference proteome</keyword>
<dbReference type="AlphaFoldDB" id="A0A9N9E1J4"/>
<protein>
    <submittedName>
        <fullName evidence="2">18094_t:CDS:1</fullName>
    </submittedName>
</protein>
<gene>
    <name evidence="2" type="ORF">AMORRO_LOCUS10321</name>
</gene>
<evidence type="ECO:0000313" key="2">
    <source>
        <dbReference type="EMBL" id="CAG8659024.1"/>
    </source>
</evidence>
<dbReference type="Proteomes" id="UP000789342">
    <property type="component" value="Unassembled WGS sequence"/>
</dbReference>
<dbReference type="EMBL" id="CAJVPV010011221">
    <property type="protein sequence ID" value="CAG8659024.1"/>
    <property type="molecule type" value="Genomic_DNA"/>
</dbReference>
<feature type="chain" id="PRO_5040203675" evidence="1">
    <location>
        <begin position="19"/>
        <end position="109"/>
    </location>
</feature>
<organism evidence="2 3">
    <name type="scientific">Acaulospora morrowiae</name>
    <dbReference type="NCBI Taxonomy" id="94023"/>
    <lineage>
        <taxon>Eukaryota</taxon>
        <taxon>Fungi</taxon>
        <taxon>Fungi incertae sedis</taxon>
        <taxon>Mucoromycota</taxon>
        <taxon>Glomeromycotina</taxon>
        <taxon>Glomeromycetes</taxon>
        <taxon>Diversisporales</taxon>
        <taxon>Acaulosporaceae</taxon>
        <taxon>Acaulospora</taxon>
    </lineage>
</organism>
<reference evidence="2" key="1">
    <citation type="submission" date="2021-06" db="EMBL/GenBank/DDBJ databases">
        <authorList>
            <person name="Kallberg Y."/>
            <person name="Tangrot J."/>
            <person name="Rosling A."/>
        </authorList>
    </citation>
    <scope>NUCLEOTIDE SEQUENCE</scope>
    <source>
        <strain evidence="2">CL551</strain>
    </source>
</reference>
<evidence type="ECO:0000256" key="1">
    <source>
        <dbReference type="SAM" id="SignalP"/>
    </source>
</evidence>
<feature type="signal peptide" evidence="1">
    <location>
        <begin position="1"/>
        <end position="18"/>
    </location>
</feature>
<name>A0A9N9E1J4_9GLOM</name>
<accession>A0A9N9E1J4</accession>
<evidence type="ECO:0000313" key="3">
    <source>
        <dbReference type="Proteomes" id="UP000789342"/>
    </source>
</evidence>
<sequence length="109" mass="11916">MQKFFYTISILLLSNCLSFGIAVYRDPSCGTTQDPCDKVNSLLAPCGITVPSPPAAAYLTKCACNKVFYDLLVKCTTCMSTDTTTVYTKNQQQYEADCNSFGAEFMESG</sequence>
<keyword evidence="1" id="KW-0732">Signal</keyword>
<proteinExistence type="predicted"/>
<comment type="caution">
    <text evidence="2">The sequence shown here is derived from an EMBL/GenBank/DDBJ whole genome shotgun (WGS) entry which is preliminary data.</text>
</comment>